<accession>L7CJZ7</accession>
<comment type="caution">
    <text evidence="1">The sequence shown here is derived from an EMBL/GenBank/DDBJ whole genome shotgun (WGS) entry which is preliminary data.</text>
</comment>
<evidence type="ECO:0000313" key="2">
    <source>
        <dbReference type="Proteomes" id="UP000010959"/>
    </source>
</evidence>
<dbReference type="EMBL" id="AMWG01000028">
    <property type="protein sequence ID" value="ELP34584.1"/>
    <property type="molecule type" value="Genomic_DNA"/>
</dbReference>
<reference evidence="1 2" key="1">
    <citation type="journal article" date="2013" name="Mar. Genomics">
        <title>Expression of sulfatases in Rhodopirellula baltica and the diversity of sulfatases in the genus Rhodopirellula.</title>
        <authorList>
            <person name="Wegner C.E."/>
            <person name="Richter-Heitmann T."/>
            <person name="Klindworth A."/>
            <person name="Klockow C."/>
            <person name="Richter M."/>
            <person name="Achstetter T."/>
            <person name="Glockner F.O."/>
            <person name="Harder J."/>
        </authorList>
    </citation>
    <scope>NUCLEOTIDE SEQUENCE [LARGE SCALE GENOMIC DNA]</scope>
    <source>
        <strain evidence="1 2">SWK14</strain>
    </source>
</reference>
<name>L7CJZ7_RHOBT</name>
<dbReference type="AlphaFoldDB" id="L7CJZ7"/>
<dbReference type="Proteomes" id="UP000010959">
    <property type="component" value="Unassembled WGS sequence"/>
</dbReference>
<protein>
    <submittedName>
        <fullName evidence="1">Uncharacterized protein</fullName>
    </submittedName>
</protein>
<gene>
    <name evidence="1" type="ORF">RBSWK_01483</name>
</gene>
<organism evidence="1 2">
    <name type="scientific">Rhodopirellula baltica SWK14</name>
    <dbReference type="NCBI Taxonomy" id="993516"/>
    <lineage>
        <taxon>Bacteria</taxon>
        <taxon>Pseudomonadati</taxon>
        <taxon>Planctomycetota</taxon>
        <taxon>Planctomycetia</taxon>
        <taxon>Pirellulales</taxon>
        <taxon>Pirellulaceae</taxon>
        <taxon>Rhodopirellula</taxon>
    </lineage>
</organism>
<sequence length="43" mass="4884">MPLLLSDSYFSLVAKQVGRSLSALKLFWETPLYPTHNPTYKLG</sequence>
<proteinExistence type="predicted"/>
<evidence type="ECO:0000313" key="1">
    <source>
        <dbReference type="EMBL" id="ELP34584.1"/>
    </source>
</evidence>
<dbReference type="PATRIC" id="fig|993516.3.peg.1569"/>